<keyword evidence="1" id="KW-0175">Coiled coil</keyword>
<evidence type="ECO:0000313" key="3">
    <source>
        <dbReference type="Proteomes" id="UP000240904"/>
    </source>
</evidence>
<accession>A0A2T3N3F6</accession>
<evidence type="ECO:0000313" key="2">
    <source>
        <dbReference type="EMBL" id="PSW06892.1"/>
    </source>
</evidence>
<feature type="coiled-coil region" evidence="1">
    <location>
        <begin position="40"/>
        <end position="67"/>
    </location>
</feature>
<name>A0A2T3N3F6_9GAMM</name>
<protein>
    <submittedName>
        <fullName evidence="2">Uncharacterized protein</fullName>
    </submittedName>
</protein>
<gene>
    <name evidence="2" type="ORF">C9I89_05095</name>
</gene>
<dbReference type="RefSeq" id="WP_107282255.1">
    <property type="nucleotide sequence ID" value="NZ_PYMC01000002.1"/>
</dbReference>
<proteinExistence type="predicted"/>
<dbReference type="OrthoDB" id="2340053at2"/>
<dbReference type="Proteomes" id="UP000240904">
    <property type="component" value="Unassembled WGS sequence"/>
</dbReference>
<evidence type="ECO:0000256" key="1">
    <source>
        <dbReference type="SAM" id="Coils"/>
    </source>
</evidence>
<reference evidence="2 3" key="1">
    <citation type="submission" date="2018-03" db="EMBL/GenBank/DDBJ databases">
        <title>Whole genome sequencing of Histamine producing bacteria.</title>
        <authorList>
            <person name="Butler K."/>
        </authorList>
    </citation>
    <scope>NUCLEOTIDE SEQUENCE [LARGE SCALE GENOMIC DNA]</scope>
    <source>
        <strain evidence="2 3">DSM 16190</strain>
    </source>
</reference>
<dbReference type="AlphaFoldDB" id="A0A2T3N3F6"/>
<dbReference type="EMBL" id="PYMC01000002">
    <property type="protein sequence ID" value="PSW06892.1"/>
    <property type="molecule type" value="Genomic_DNA"/>
</dbReference>
<keyword evidence="3" id="KW-1185">Reference proteome</keyword>
<organism evidence="2 3">
    <name type="scientific">Photobacterium lipolyticum</name>
    <dbReference type="NCBI Taxonomy" id="266810"/>
    <lineage>
        <taxon>Bacteria</taxon>
        <taxon>Pseudomonadati</taxon>
        <taxon>Pseudomonadota</taxon>
        <taxon>Gammaproteobacteria</taxon>
        <taxon>Vibrionales</taxon>
        <taxon>Vibrionaceae</taxon>
        <taxon>Photobacterium</taxon>
    </lineage>
</organism>
<sequence length="138" mass="15415">MSKWKNTKKVLMYTSPLAWLVAEGAQKSTELMSLASNKSLSELKLEAEKQKVQMQFAQEQAKVEQELAIARRIDNAEEVEIEEFYDNSASGKAGLTLDGANETASLGASGEGRKVTKRVYHFRGRAKEESITQLMEEN</sequence>
<comment type="caution">
    <text evidence="2">The sequence shown here is derived from an EMBL/GenBank/DDBJ whole genome shotgun (WGS) entry which is preliminary data.</text>
</comment>